<keyword evidence="4 11" id="KW-0418">Kinase</keyword>
<dbReference type="PANTHER" id="PTHR11584:SF369">
    <property type="entry name" value="MITOGEN-ACTIVATED PROTEIN KINASE KINASE KINASE 19-RELATED"/>
    <property type="match status" value="1"/>
</dbReference>
<feature type="compositionally biased region" description="Basic and acidic residues" evidence="8">
    <location>
        <begin position="605"/>
        <end position="615"/>
    </location>
</feature>
<dbReference type="PANTHER" id="PTHR11584">
    <property type="entry name" value="SERINE/THREONINE PROTEIN KINASE"/>
    <property type="match status" value="1"/>
</dbReference>
<feature type="binding site" evidence="7">
    <location>
        <position position="1514"/>
    </location>
    <ligand>
        <name>ATP</name>
        <dbReference type="ChEBI" id="CHEBI:30616"/>
    </ligand>
</feature>
<evidence type="ECO:0000259" key="10">
    <source>
        <dbReference type="PROSITE" id="PS50966"/>
    </source>
</evidence>
<feature type="compositionally biased region" description="Basic and acidic residues" evidence="8">
    <location>
        <begin position="1829"/>
        <end position="1846"/>
    </location>
</feature>
<feature type="compositionally biased region" description="Basic and acidic residues" evidence="8">
    <location>
        <begin position="371"/>
        <end position="388"/>
    </location>
</feature>
<feature type="region of interest" description="Disordered" evidence="8">
    <location>
        <begin position="287"/>
        <end position="460"/>
    </location>
</feature>
<dbReference type="InterPro" id="IPR007527">
    <property type="entry name" value="Znf_SWIM"/>
</dbReference>
<feature type="compositionally biased region" description="Polar residues" evidence="8">
    <location>
        <begin position="1872"/>
        <end position="1888"/>
    </location>
</feature>
<feature type="domain" description="Protein kinase" evidence="9">
    <location>
        <begin position="1485"/>
        <end position="1820"/>
    </location>
</feature>
<dbReference type="PROSITE" id="PS50011">
    <property type="entry name" value="PROTEIN_KINASE_DOM"/>
    <property type="match status" value="1"/>
</dbReference>
<keyword evidence="3 7" id="KW-0547">Nucleotide-binding</keyword>
<evidence type="ECO:0000256" key="2">
    <source>
        <dbReference type="ARBA" id="ARBA00022679"/>
    </source>
</evidence>
<sequence>MYMQVTSPSADSTIRLQLKFQTPNSADSHSTEYPGTTSSNQPFRSRVQEILCACEISSPFLLVGQPAPNAFVLIPKRSDNGPESAHGSTHWRPRFHVIIGPQLCSCTDPSVTVASEPVDCIKTATLPCVHILFVLFRVLRASIDDPSFSLIPLPTNKAESLIQAHLKQKQRNFPQYTQEQKCYLSQVSSTELIKIKPDRTHCPEQTRPVSPDDTVIPLVIPKPIYPPRPSPQTAAQTDQTPQLLAAMHATRQNSPDCSELSKLTTGVQPSPRREVASVDLQTAVVGSGTTTTTCASRTSSTESADSPARVTRAYRSARSVKHRSDFAKGSHSGNPTTRRPRTVPQPDPPPLRTGHDGTHVIRHACSTTFRPIRDHSPEHKLTPIRSEETSAENSLKYKPLWRERDQSRDDPINTTSQKQLDGPRRISSFRHWTSGPFKPITSRANSTETRSIQTVNEPVQPSTECSTASTSLTAQPVSVCALCLQLLNVSSTSDEALFQCQTTGPVQRCVATFHRDCCQLWLEEVEADGDSVHCPVCLCRWETLPLDCPLQSVNEPIRSVCPCSETSFSITTNGNRSMDNPAITAPLVCGGQVTAPTDLAGHSGPESREPVRLPESRPSIPPTSAAVIAPGTGATRSALMQSPFPDYRLCVAAFSLEIADGIASRTCPHMRQLALQHAAHLTVRRILLARQQHQLQTRNESDPSLNRPDEFRVDQHKSLVTGTEMTDEPDCLRVMFRLIQHLFDDPVDAVFIDALRAFRELLGYLVCFNAETQTALQRAIGPIIRRLLRFTGGASVLWSLRHQPRVSVRPIPALMHQHSTESNPSGTGVNAMSPGRVGIGLSRSQVSGPTNGTQTPLLSDPGINLSVCCTHSSDLGSVSSHSENDSITVPANLRDRANLALATLVELAKGQMGALAVGRDVGCASECLPVCGLHHMTRFVLSSAKFHATHLVGRLTLLDKLIRMDQAIVLPDPSAPRRPSQVPTSPSQTVDRLARRHLCSSLVFARRHLTPPVSSSDIASCLVRNYEMQSSKPQSDSLESHLMANTNNTTEISQLGLALDREEALKSLYNTQLEASRVARRVFLTAARALLTYDSRHLPDWSGMSKSMPANYGTREFCPREFVELEINRTEAPVAAWLRNKLASVLYPNLVPGMETPLIPIRITASEAQPNIPPRSVQYLKQNPSQSESQSPQQYQQTQSNSHENINEQKDQRRPTLPSSQTLGNIHSPTQYQSQQQQQQQQKQQQQQQPQRQQQQSSNPPTSLSSRSHSNSPLTRVSDASQPSPPIPPPRRLAGTYGNPCNATNHIGHIRDLSSTRKLSLNHAKKVEDPVRRNSWTPEPTGQVRPDRNGHETTGTHCVRIALEPAYDLVALSESGNYSSVSEGDGEDEDEVEVSVGREGDRNHSGSDDTVAAVSLSEPTYGGRSLGSEAELQTEQAAVLRSALRRCSRSLRPLLPVPALSMVMEAFRSTNQIPSTDEYYESIDWVRGPILGQGAFSQCYQARDTRTGLLMAVKRIRLGGGSVLPVITDPAPVNPTGHIVVPAARCGQPKATKKQNPLNPVYPELSPEAAAQLIEVQDEVNIMLQLSHPNVLRLFGAVYCSRRAVVDLFIEWMPGGSVTGLLRQYGAFNESVTLAYGLQVVRGLAYLHRNGILHRDLKGMSKAYFLNFHSSFSRTFLSLPDQGANLLVDTTGSVVRISDFGASARLCGEQSVTGQFQGQVIGTFSFMAPEVLRGEAYGRACDVWSVGCCLLEMLTSKPPWHDSRLTNRYALMFAIATSRSPPTYPDGLDPDVLAVLNACFSRKASERPTASKLLTFRAFARLTEPLSSSREEEKSNSTTSRQERSNRSNNRAEVSDRAGGGGEGRMGDASPATVNTIPSSKDSATRNGMQKPEPPRPRVTQPILQTTRVI</sequence>
<dbReference type="InterPro" id="IPR017441">
    <property type="entry name" value="Protein_kinase_ATP_BS"/>
</dbReference>
<keyword evidence="5 7" id="KW-0067">ATP-binding</keyword>
<dbReference type="EMBL" id="JXXN02000626">
    <property type="protein sequence ID" value="THD26793.1"/>
    <property type="molecule type" value="Genomic_DNA"/>
</dbReference>
<evidence type="ECO:0000256" key="1">
    <source>
        <dbReference type="ARBA" id="ARBA00022527"/>
    </source>
</evidence>
<feature type="compositionally biased region" description="Basic and acidic residues" evidence="8">
    <location>
        <begin position="1396"/>
        <end position="1407"/>
    </location>
</feature>
<dbReference type="GO" id="GO:0008270">
    <property type="term" value="F:zinc ion binding"/>
    <property type="evidence" value="ECO:0007669"/>
    <property type="project" value="UniProtKB-KW"/>
</dbReference>
<organism evidence="11 12">
    <name type="scientific">Fasciola hepatica</name>
    <name type="common">Liver fluke</name>
    <dbReference type="NCBI Taxonomy" id="6192"/>
    <lineage>
        <taxon>Eukaryota</taxon>
        <taxon>Metazoa</taxon>
        <taxon>Spiralia</taxon>
        <taxon>Lophotrochozoa</taxon>
        <taxon>Platyhelminthes</taxon>
        <taxon>Trematoda</taxon>
        <taxon>Digenea</taxon>
        <taxon>Plagiorchiida</taxon>
        <taxon>Echinostomata</taxon>
        <taxon>Echinostomatoidea</taxon>
        <taxon>Fasciolidae</taxon>
        <taxon>Fasciola</taxon>
    </lineage>
</organism>
<keyword evidence="6" id="KW-0479">Metal-binding</keyword>
<feature type="compositionally biased region" description="Low complexity" evidence="8">
    <location>
        <begin position="287"/>
        <end position="301"/>
    </location>
</feature>
<proteinExistence type="predicted"/>
<evidence type="ECO:0000256" key="4">
    <source>
        <dbReference type="ARBA" id="ARBA00022777"/>
    </source>
</evidence>
<feature type="compositionally biased region" description="Polar residues" evidence="8">
    <location>
        <begin position="442"/>
        <end position="460"/>
    </location>
</feature>
<evidence type="ECO:0000259" key="9">
    <source>
        <dbReference type="PROSITE" id="PS50011"/>
    </source>
</evidence>
<evidence type="ECO:0000256" key="5">
    <source>
        <dbReference type="ARBA" id="ARBA00022840"/>
    </source>
</evidence>
<dbReference type="SUPFAM" id="SSF56112">
    <property type="entry name" value="Protein kinase-like (PK-like)"/>
    <property type="match status" value="1"/>
</dbReference>
<keyword evidence="6" id="KW-0862">Zinc</keyword>
<gene>
    <name evidence="11" type="ORF">D915_002287</name>
</gene>
<feature type="region of interest" description="Disordered" evidence="8">
    <location>
        <begin position="1377"/>
        <end position="1410"/>
    </location>
</feature>
<feature type="region of interest" description="Disordered" evidence="8">
    <location>
        <begin position="252"/>
        <end position="275"/>
    </location>
</feature>
<feature type="domain" description="SWIM-type" evidence="10">
    <location>
        <begin position="95"/>
        <end position="139"/>
    </location>
</feature>
<feature type="compositionally biased region" description="Low complexity" evidence="8">
    <location>
        <begin position="1182"/>
        <end position="1202"/>
    </location>
</feature>
<dbReference type="InterPro" id="IPR000719">
    <property type="entry name" value="Prot_kinase_dom"/>
</dbReference>
<feature type="region of interest" description="Disordered" evidence="8">
    <location>
        <begin position="598"/>
        <end position="624"/>
    </location>
</feature>
<dbReference type="PROSITE" id="PS50966">
    <property type="entry name" value="ZF_SWIM"/>
    <property type="match status" value="1"/>
</dbReference>
<feature type="compositionally biased region" description="Low complexity" evidence="8">
    <location>
        <begin position="1227"/>
        <end position="1274"/>
    </location>
</feature>
<evidence type="ECO:0000313" key="11">
    <source>
        <dbReference type="EMBL" id="THD26793.1"/>
    </source>
</evidence>
<dbReference type="PROSITE" id="PS00107">
    <property type="entry name" value="PROTEIN_KINASE_ATP"/>
    <property type="match status" value="1"/>
</dbReference>
<feature type="compositionally biased region" description="Basic and acidic residues" evidence="8">
    <location>
        <begin position="400"/>
        <end position="411"/>
    </location>
</feature>
<dbReference type="Gene3D" id="1.10.510.10">
    <property type="entry name" value="Transferase(Phosphotransferase) domain 1"/>
    <property type="match status" value="1"/>
</dbReference>
<keyword evidence="2" id="KW-0808">Transferase</keyword>
<keyword evidence="6" id="KW-0863">Zinc-finger</keyword>
<dbReference type="Proteomes" id="UP000230066">
    <property type="component" value="Unassembled WGS sequence"/>
</dbReference>
<evidence type="ECO:0000256" key="3">
    <source>
        <dbReference type="ARBA" id="ARBA00022741"/>
    </source>
</evidence>
<feature type="region of interest" description="Disordered" evidence="8">
    <location>
        <begin position="1321"/>
        <end position="1353"/>
    </location>
</feature>
<dbReference type="InterPro" id="IPR011009">
    <property type="entry name" value="Kinase-like_dom_sf"/>
</dbReference>
<feature type="compositionally biased region" description="Basic and acidic residues" evidence="8">
    <location>
        <begin position="1205"/>
        <end position="1214"/>
    </location>
</feature>
<name>A0A4E0RGK6_FASHE</name>
<feature type="compositionally biased region" description="Polar residues" evidence="8">
    <location>
        <begin position="252"/>
        <end position="268"/>
    </location>
</feature>
<evidence type="ECO:0000256" key="7">
    <source>
        <dbReference type="PROSITE-ProRule" id="PRU10141"/>
    </source>
</evidence>
<dbReference type="Gene3D" id="3.30.200.20">
    <property type="entry name" value="Phosphorylase Kinase, domain 1"/>
    <property type="match status" value="1"/>
</dbReference>
<protein>
    <submittedName>
        <fullName evidence="11">Mitogen-activated protein kinase kinase kinase 1</fullName>
    </submittedName>
</protein>
<feature type="region of interest" description="Disordered" evidence="8">
    <location>
        <begin position="1175"/>
        <end position="1300"/>
    </location>
</feature>
<reference evidence="11" key="1">
    <citation type="submission" date="2019-03" db="EMBL/GenBank/DDBJ databases">
        <title>Improved annotation for the trematode Fasciola hepatica.</title>
        <authorList>
            <person name="Choi Y.-J."/>
            <person name="Martin J."/>
            <person name="Mitreva M."/>
        </authorList>
    </citation>
    <scope>NUCLEOTIDE SEQUENCE [LARGE SCALE GENOMIC DNA]</scope>
</reference>
<dbReference type="GO" id="GO:0004674">
    <property type="term" value="F:protein serine/threonine kinase activity"/>
    <property type="evidence" value="ECO:0007669"/>
    <property type="project" value="UniProtKB-KW"/>
</dbReference>
<accession>A0A4E0RGK6</accession>
<evidence type="ECO:0000256" key="6">
    <source>
        <dbReference type="PROSITE-ProRule" id="PRU00325"/>
    </source>
</evidence>
<feature type="compositionally biased region" description="Acidic residues" evidence="8">
    <location>
        <begin position="1384"/>
        <end position="1393"/>
    </location>
</feature>
<dbReference type="Pfam" id="PF00069">
    <property type="entry name" value="Pkinase"/>
    <property type="match status" value="2"/>
</dbReference>
<evidence type="ECO:0000313" key="12">
    <source>
        <dbReference type="Proteomes" id="UP000230066"/>
    </source>
</evidence>
<comment type="caution">
    <text evidence="11">The sequence shown here is derived from an EMBL/GenBank/DDBJ whole genome shotgun (WGS) entry which is preliminary data.</text>
</comment>
<keyword evidence="12" id="KW-1185">Reference proteome</keyword>
<evidence type="ECO:0000256" key="8">
    <source>
        <dbReference type="SAM" id="MobiDB-lite"/>
    </source>
</evidence>
<feature type="region of interest" description="Disordered" evidence="8">
    <location>
        <begin position="1826"/>
        <end position="1910"/>
    </location>
</feature>
<keyword evidence="1" id="KW-0723">Serine/threonine-protein kinase</keyword>
<dbReference type="GO" id="GO:0005524">
    <property type="term" value="F:ATP binding"/>
    <property type="evidence" value="ECO:0007669"/>
    <property type="project" value="UniProtKB-UniRule"/>
</dbReference>
<dbReference type="GO" id="GO:0035556">
    <property type="term" value="P:intracellular signal transduction"/>
    <property type="evidence" value="ECO:0007669"/>
    <property type="project" value="UniProtKB-ARBA"/>
</dbReference>